<feature type="compositionally biased region" description="Low complexity" evidence="1">
    <location>
        <begin position="52"/>
        <end position="67"/>
    </location>
</feature>
<organism evidence="2 3">
    <name type="scientific">Actinoplanes ianthinogenes</name>
    <dbReference type="NCBI Taxonomy" id="122358"/>
    <lineage>
        <taxon>Bacteria</taxon>
        <taxon>Bacillati</taxon>
        <taxon>Actinomycetota</taxon>
        <taxon>Actinomycetes</taxon>
        <taxon>Micromonosporales</taxon>
        <taxon>Micromonosporaceae</taxon>
        <taxon>Actinoplanes</taxon>
    </lineage>
</organism>
<feature type="region of interest" description="Disordered" evidence="1">
    <location>
        <begin position="48"/>
        <end position="81"/>
    </location>
</feature>
<dbReference type="EMBL" id="AP023356">
    <property type="protein sequence ID" value="BCJ39612.1"/>
    <property type="molecule type" value="Genomic_DNA"/>
</dbReference>
<evidence type="ECO:0000256" key="1">
    <source>
        <dbReference type="SAM" id="MobiDB-lite"/>
    </source>
</evidence>
<sequence length="118" mass="12220">MPSQKVAVRLVAEFADDLVNVGGARFEPKAVPARLRWFDLDWVHGPILTRDSATSGTPPSGPGAASPGHPPPASGRAGGLYGSATRILTHRRLGAPESVSRRLFLGAAQIDGQGSGQA</sequence>
<reference evidence="2 3" key="1">
    <citation type="submission" date="2020-08" db="EMBL/GenBank/DDBJ databases">
        <title>Whole genome shotgun sequence of Actinoplanes ianthinogenes NBRC 13996.</title>
        <authorList>
            <person name="Komaki H."/>
            <person name="Tamura T."/>
        </authorList>
    </citation>
    <scope>NUCLEOTIDE SEQUENCE [LARGE SCALE GENOMIC DNA]</scope>
    <source>
        <strain evidence="2 3">NBRC 13996</strain>
    </source>
</reference>
<dbReference type="Proteomes" id="UP000676967">
    <property type="component" value="Chromosome"/>
</dbReference>
<protein>
    <submittedName>
        <fullName evidence="2">Uncharacterized protein</fullName>
    </submittedName>
</protein>
<accession>A0ABM7LK30</accession>
<proteinExistence type="predicted"/>
<keyword evidence="3" id="KW-1185">Reference proteome</keyword>
<gene>
    <name evidence="2" type="ORF">Aiant_02690</name>
</gene>
<name>A0ABM7LK30_9ACTN</name>
<evidence type="ECO:0000313" key="2">
    <source>
        <dbReference type="EMBL" id="BCJ39612.1"/>
    </source>
</evidence>
<evidence type="ECO:0000313" key="3">
    <source>
        <dbReference type="Proteomes" id="UP000676967"/>
    </source>
</evidence>